<organism evidence="1 2">
    <name type="scientific">Megamonas hypermegale</name>
    <dbReference type="NCBI Taxonomy" id="158847"/>
    <lineage>
        <taxon>Bacteria</taxon>
        <taxon>Bacillati</taxon>
        <taxon>Bacillota</taxon>
        <taxon>Negativicutes</taxon>
        <taxon>Selenomonadales</taxon>
        <taxon>Selenomonadaceae</taxon>
        <taxon>Megamonas</taxon>
    </lineage>
</organism>
<gene>
    <name evidence="1" type="ORF">SAMEA4364220_00164</name>
</gene>
<name>A0A239T8X4_9FIRM</name>
<protein>
    <submittedName>
        <fullName evidence="1">Uncharacterized protein</fullName>
    </submittedName>
</protein>
<proteinExistence type="predicted"/>
<evidence type="ECO:0000313" key="1">
    <source>
        <dbReference type="EMBL" id="SNU94197.1"/>
    </source>
</evidence>
<keyword evidence="2" id="KW-1185">Reference proteome</keyword>
<dbReference type="RefSeq" id="WP_027889905.1">
    <property type="nucleotide sequence ID" value="NZ_LT906446.1"/>
</dbReference>
<dbReference type="EMBL" id="LT906446">
    <property type="protein sequence ID" value="SNU94197.1"/>
    <property type="molecule type" value="Genomic_DNA"/>
</dbReference>
<reference evidence="1 2" key="1">
    <citation type="submission" date="2017-06" db="EMBL/GenBank/DDBJ databases">
        <authorList>
            <consortium name="Pathogen Informatics"/>
        </authorList>
    </citation>
    <scope>NUCLEOTIDE SEQUENCE [LARGE SCALE GENOMIC DNA]</scope>
    <source>
        <strain evidence="1 2">NCTC10570</strain>
    </source>
</reference>
<dbReference type="AlphaFoldDB" id="A0A239T8X4"/>
<sequence>MLVNKKVFFRHGAILTKEMLNVVYDYPRDFLCLKYDKYSDGIISGLDFKILHEDNSLVLTKGIVKYKNELYFLLEDVNLTKFFSQQNLEISRKSRYLQLKMEVKDNKENVQEKLLMLVVLDNAFDERNIPLCRFRWNGSEIKIPKINYSDETIFYDFIDNQSYLNVIDTPYAYLKEATYHSMLFKAIGEYLNNKKNKTILDYIILIQIQNNIVLSMETIKSYILFSGKEKAVVDNCNRKDLFKLFVDCIINNQNETVNKNYEIKKNESKEEIEYGGML</sequence>
<dbReference type="GeneID" id="78506208"/>
<accession>A0A239T8X4</accession>
<evidence type="ECO:0000313" key="2">
    <source>
        <dbReference type="Proteomes" id="UP000215383"/>
    </source>
</evidence>
<dbReference type="Proteomes" id="UP000215383">
    <property type="component" value="Chromosome 1"/>
</dbReference>